<keyword evidence="4" id="KW-1185">Reference proteome</keyword>
<name>A0A417YZN1_9BACI</name>
<organism evidence="3 4">
    <name type="scientific">Neobacillus notoginsengisoli</name>
    <dbReference type="NCBI Taxonomy" id="1578198"/>
    <lineage>
        <taxon>Bacteria</taxon>
        <taxon>Bacillati</taxon>
        <taxon>Bacillota</taxon>
        <taxon>Bacilli</taxon>
        <taxon>Bacillales</taxon>
        <taxon>Bacillaceae</taxon>
        <taxon>Neobacillus</taxon>
    </lineage>
</organism>
<evidence type="ECO:0000313" key="4">
    <source>
        <dbReference type="Proteomes" id="UP000284416"/>
    </source>
</evidence>
<dbReference type="AlphaFoldDB" id="A0A417YZN1"/>
<comment type="caution">
    <text evidence="3">The sequence shown here is derived from an EMBL/GenBank/DDBJ whole genome shotgun (WGS) entry which is preliminary data.</text>
</comment>
<reference evidence="3 4" key="1">
    <citation type="journal article" date="2017" name="Int. J. Syst. Evol. Microbiol.">
        <title>Bacillus notoginsengisoli sp. nov., a novel bacterium isolated from the rhizosphere of Panax notoginseng.</title>
        <authorList>
            <person name="Zhang M.Y."/>
            <person name="Cheng J."/>
            <person name="Cai Y."/>
            <person name="Zhang T.Y."/>
            <person name="Wu Y.Y."/>
            <person name="Manikprabhu D."/>
            <person name="Li W.J."/>
            <person name="Zhang Y.X."/>
        </authorList>
    </citation>
    <scope>NUCLEOTIDE SEQUENCE [LARGE SCALE GENOMIC DNA]</scope>
    <source>
        <strain evidence="3 4">JCM 30743</strain>
    </source>
</reference>
<dbReference type="Proteomes" id="UP000284416">
    <property type="component" value="Unassembled WGS sequence"/>
</dbReference>
<evidence type="ECO:0000256" key="1">
    <source>
        <dbReference type="SAM" id="MobiDB-lite"/>
    </source>
</evidence>
<sequence length="252" mass="29305">MKEQLLEDMLIKEKKRIMKEELANWEFTFEMKRNVLNMIRKTKKKNRFSKNLLPTVMSFTLVILLFGGMLQYVLSTNPSSNGNQINKKSPEKNHELNPINDPKGSDDSLVDSNDKKTNSSILPGLPNFTDLMDQFNAKFTSLLAPELYDPNFKYKEIKTKQEFYRNFTELATMEAIEQYSAPFLNETNDGLYLISDAAVSIYNERLPIDVAKIDQQTYEVKQYDKNKGKNITRIIKFEKVNGKFLITEISKR</sequence>
<dbReference type="RefSeq" id="WP_118918958.1">
    <property type="nucleotide sequence ID" value="NZ_QWEG01000001.1"/>
</dbReference>
<dbReference type="OrthoDB" id="2873528at2"/>
<evidence type="ECO:0000313" key="3">
    <source>
        <dbReference type="EMBL" id="RHW43350.1"/>
    </source>
</evidence>
<keyword evidence="2" id="KW-1133">Transmembrane helix</keyword>
<evidence type="ECO:0000256" key="2">
    <source>
        <dbReference type="SAM" id="Phobius"/>
    </source>
</evidence>
<gene>
    <name evidence="3" type="ORF">D1B31_01390</name>
</gene>
<keyword evidence="2" id="KW-0472">Membrane</keyword>
<dbReference type="EMBL" id="QWEG01000001">
    <property type="protein sequence ID" value="RHW43350.1"/>
    <property type="molecule type" value="Genomic_DNA"/>
</dbReference>
<keyword evidence="2" id="KW-0812">Transmembrane</keyword>
<feature type="transmembrane region" description="Helical" evidence="2">
    <location>
        <begin position="52"/>
        <end position="74"/>
    </location>
</feature>
<feature type="region of interest" description="Disordered" evidence="1">
    <location>
        <begin position="80"/>
        <end position="118"/>
    </location>
</feature>
<proteinExistence type="predicted"/>
<protein>
    <submittedName>
        <fullName evidence="3">Uncharacterized protein</fullName>
    </submittedName>
</protein>
<accession>A0A417YZN1</accession>